<name>X1VVL4_9ZZZZ</name>
<evidence type="ECO:0000313" key="1">
    <source>
        <dbReference type="EMBL" id="GAJ14715.1"/>
    </source>
</evidence>
<organism evidence="1">
    <name type="scientific">marine sediment metagenome</name>
    <dbReference type="NCBI Taxonomy" id="412755"/>
    <lineage>
        <taxon>unclassified sequences</taxon>
        <taxon>metagenomes</taxon>
        <taxon>ecological metagenomes</taxon>
    </lineage>
</organism>
<comment type="caution">
    <text evidence="1">The sequence shown here is derived from an EMBL/GenBank/DDBJ whole genome shotgun (WGS) entry which is preliminary data.</text>
</comment>
<proteinExistence type="predicted"/>
<reference evidence="1" key="1">
    <citation type="journal article" date="2014" name="Front. Microbiol.">
        <title>High frequency of phylogenetically diverse reductive dehalogenase-homologous genes in deep subseafloor sedimentary metagenomes.</title>
        <authorList>
            <person name="Kawai M."/>
            <person name="Futagami T."/>
            <person name="Toyoda A."/>
            <person name="Takaki Y."/>
            <person name="Nishi S."/>
            <person name="Hori S."/>
            <person name="Arai W."/>
            <person name="Tsubouchi T."/>
            <person name="Morono Y."/>
            <person name="Uchiyama I."/>
            <person name="Ito T."/>
            <person name="Fujiyama A."/>
            <person name="Inagaki F."/>
            <person name="Takami H."/>
        </authorList>
    </citation>
    <scope>NUCLEOTIDE SEQUENCE</scope>
    <source>
        <strain evidence="1">Expedition CK06-06</strain>
    </source>
</reference>
<protein>
    <submittedName>
        <fullName evidence="1">Uncharacterized protein</fullName>
    </submittedName>
</protein>
<feature type="non-terminal residue" evidence="1">
    <location>
        <position position="1"/>
    </location>
</feature>
<sequence>HEPERSLFEKEIRAFLRHFKNAPIDNWELPRTEYALSKLPYPQSYFIWFNPRVPRYDSDRAELERKTR</sequence>
<gene>
    <name evidence="1" type="ORF">S12H4_46176</name>
</gene>
<dbReference type="AlphaFoldDB" id="X1VVL4"/>
<dbReference type="EMBL" id="BARW01028624">
    <property type="protein sequence ID" value="GAJ14715.1"/>
    <property type="molecule type" value="Genomic_DNA"/>
</dbReference>
<accession>X1VVL4</accession>